<comment type="caution">
    <text evidence="3">The sequence shown here is derived from an EMBL/GenBank/DDBJ whole genome shotgun (WGS) entry which is preliminary data.</text>
</comment>
<evidence type="ECO:0000313" key="4">
    <source>
        <dbReference type="Proteomes" id="UP000189137"/>
    </source>
</evidence>
<feature type="region of interest" description="Disordered" evidence="2">
    <location>
        <begin position="162"/>
        <end position="191"/>
    </location>
</feature>
<dbReference type="AlphaFoldDB" id="A0A9X8RLG6"/>
<evidence type="ECO:0000256" key="2">
    <source>
        <dbReference type="SAM" id="MobiDB-lite"/>
    </source>
</evidence>
<feature type="compositionally biased region" description="Polar residues" evidence="2">
    <location>
        <begin position="165"/>
        <end position="191"/>
    </location>
</feature>
<sequence length="191" mass="21510">MEEQIANIESEVKQLKDVIRKMVGDLKENENKDSLIPFRRSENIKDLLVSLVDFQKEVESIEKSSNNPFYNSKYANLDDILTTIRPILAKFDLCITQFPISGGNNSVSIKTVLWHSSGQFMESDSVPIKPSKLDIQGYGATETYSKRYALGSLLQLSFCEDDDGNSQVKPPSKKNTSQDIQSTQPKRSGRI</sequence>
<feature type="coiled-coil region" evidence="1">
    <location>
        <begin position="5"/>
        <end position="32"/>
    </location>
</feature>
<protein>
    <submittedName>
        <fullName evidence="3">ERF superfamily</fullName>
    </submittedName>
</protein>
<dbReference type="InterPro" id="IPR007499">
    <property type="entry name" value="ERF_bacteria_virus"/>
</dbReference>
<proteinExistence type="predicted"/>
<evidence type="ECO:0000256" key="1">
    <source>
        <dbReference type="SAM" id="Coils"/>
    </source>
</evidence>
<accession>A0A9X8RLG6</accession>
<name>A0A9X8RLG6_CLODI</name>
<keyword evidence="1" id="KW-0175">Coiled coil</keyword>
<dbReference type="RefSeq" id="WP_021402152.1">
    <property type="nucleotide sequence ID" value="NZ_CP149699.1"/>
</dbReference>
<reference evidence="3 4" key="1">
    <citation type="submission" date="2017-02" db="EMBL/GenBank/DDBJ databases">
        <authorList>
            <consortium name="Pathogen Informatics"/>
        </authorList>
    </citation>
    <scope>NUCLEOTIDE SEQUENCE [LARGE SCALE GENOMIC DNA]</scope>
    <source>
        <strain evidence="3 4">VRECD0157</strain>
    </source>
</reference>
<dbReference type="Pfam" id="PF04404">
    <property type="entry name" value="ERF"/>
    <property type="match status" value="1"/>
</dbReference>
<dbReference type="EMBL" id="FUPS01000014">
    <property type="protein sequence ID" value="SJS98076.1"/>
    <property type="molecule type" value="Genomic_DNA"/>
</dbReference>
<evidence type="ECO:0000313" key="3">
    <source>
        <dbReference type="EMBL" id="SJS98076.1"/>
    </source>
</evidence>
<organism evidence="3 4">
    <name type="scientific">Clostridioides difficile</name>
    <name type="common">Peptoclostridium difficile</name>
    <dbReference type="NCBI Taxonomy" id="1496"/>
    <lineage>
        <taxon>Bacteria</taxon>
        <taxon>Bacillati</taxon>
        <taxon>Bacillota</taxon>
        <taxon>Clostridia</taxon>
        <taxon>Peptostreptococcales</taxon>
        <taxon>Peptostreptococcaceae</taxon>
        <taxon>Clostridioides</taxon>
    </lineage>
</organism>
<gene>
    <name evidence="3" type="ORF">SAMEA3375112_03320</name>
</gene>
<dbReference type="Proteomes" id="UP000189137">
    <property type="component" value="Unassembled WGS sequence"/>
</dbReference>